<dbReference type="EMBL" id="CP020715">
    <property type="protein sequence ID" value="ARJ06065.1"/>
    <property type="molecule type" value="Genomic_DNA"/>
</dbReference>
<reference evidence="6 7" key="1">
    <citation type="submission" date="2017-04" db="EMBL/GenBank/DDBJ databases">
        <authorList>
            <person name="Afonso C.L."/>
            <person name="Miller P.J."/>
            <person name="Scott M.A."/>
            <person name="Spackman E."/>
            <person name="Goraichik I."/>
            <person name="Dimitrov K.M."/>
            <person name="Suarez D.L."/>
            <person name="Swayne D.E."/>
        </authorList>
    </citation>
    <scope>NUCLEOTIDE SEQUENCE [LARGE SCALE GENOMIC DNA]</scope>
    <source>
        <strain evidence="7">XA(T)</strain>
    </source>
</reference>
<dbReference type="InterPro" id="IPR041347">
    <property type="entry name" value="MftR_C"/>
</dbReference>
<dbReference type="PANTHER" id="PTHR30055">
    <property type="entry name" value="HTH-TYPE TRANSCRIPTIONAL REGULATOR RUTR"/>
    <property type="match status" value="1"/>
</dbReference>
<name>A0A1X9LLI9_9MICO</name>
<dbReference type="InterPro" id="IPR050109">
    <property type="entry name" value="HTH-type_TetR-like_transc_reg"/>
</dbReference>
<sequence length="237" mass="25718">MRRRRGERVLPRRHGAVERSAVHVVSPARPASLGRRETKRLATRRAIEVAALELAAERGFDDVTVDDISARAGVSARTFFNYFATKEASVGGDTPFVLTEASVERYVEHPQADPLADLVELIASSMAGVEDADPELYRLRRSLVAQTPAVLSVKFAQMRELEAQVIDAVARRLASDARAAAGSDGGEAADDDVVPRARTIAMVAMALLRSSSIAWAEHPDQAPAAQLLRESLRLLRA</sequence>
<dbReference type="AlphaFoldDB" id="A0A1X9LLI9"/>
<evidence type="ECO:0000313" key="6">
    <source>
        <dbReference type="EMBL" id="ARJ06065.1"/>
    </source>
</evidence>
<dbReference type="KEGG" id="cphy:B5808_13175"/>
<evidence type="ECO:0000256" key="4">
    <source>
        <dbReference type="PROSITE-ProRule" id="PRU00335"/>
    </source>
</evidence>
<dbReference type="PANTHER" id="PTHR30055:SF238">
    <property type="entry name" value="MYCOFACTOCIN BIOSYNTHESIS TRANSCRIPTIONAL REGULATOR MFTR-RELATED"/>
    <property type="match status" value="1"/>
</dbReference>
<dbReference type="Proteomes" id="UP000192775">
    <property type="component" value="Chromosome"/>
</dbReference>
<dbReference type="Gene3D" id="1.10.10.60">
    <property type="entry name" value="Homeodomain-like"/>
    <property type="match status" value="1"/>
</dbReference>
<dbReference type="SUPFAM" id="SSF46689">
    <property type="entry name" value="Homeodomain-like"/>
    <property type="match status" value="1"/>
</dbReference>
<keyword evidence="2 4" id="KW-0238">DNA-binding</keyword>
<evidence type="ECO:0000256" key="2">
    <source>
        <dbReference type="ARBA" id="ARBA00023125"/>
    </source>
</evidence>
<proteinExistence type="predicted"/>
<evidence type="ECO:0000313" key="7">
    <source>
        <dbReference type="Proteomes" id="UP000192775"/>
    </source>
</evidence>
<feature type="DNA-binding region" description="H-T-H motif" evidence="4">
    <location>
        <begin position="64"/>
        <end position="83"/>
    </location>
</feature>
<evidence type="ECO:0000256" key="3">
    <source>
        <dbReference type="ARBA" id="ARBA00023163"/>
    </source>
</evidence>
<dbReference type="Pfam" id="PF00440">
    <property type="entry name" value="TetR_N"/>
    <property type="match status" value="1"/>
</dbReference>
<dbReference type="PROSITE" id="PS50977">
    <property type="entry name" value="HTH_TETR_2"/>
    <property type="match status" value="1"/>
</dbReference>
<accession>A0A1X9LLI9</accession>
<dbReference type="GO" id="GO:0000976">
    <property type="term" value="F:transcription cis-regulatory region binding"/>
    <property type="evidence" value="ECO:0007669"/>
    <property type="project" value="TreeGrafter"/>
</dbReference>
<dbReference type="PRINTS" id="PR00455">
    <property type="entry name" value="HTHTETR"/>
</dbReference>
<protein>
    <recommendedName>
        <fullName evidence="5">HTH tetR-type domain-containing protein</fullName>
    </recommendedName>
</protein>
<keyword evidence="3" id="KW-0804">Transcription</keyword>
<dbReference type="Gene3D" id="1.10.357.10">
    <property type="entry name" value="Tetracycline Repressor, domain 2"/>
    <property type="match status" value="1"/>
</dbReference>
<keyword evidence="1" id="KW-0805">Transcription regulation</keyword>
<dbReference type="InterPro" id="IPR009057">
    <property type="entry name" value="Homeodomain-like_sf"/>
</dbReference>
<organism evidence="6 7">
    <name type="scientific">Cnuibacter physcomitrellae</name>
    <dbReference type="NCBI Taxonomy" id="1619308"/>
    <lineage>
        <taxon>Bacteria</taxon>
        <taxon>Bacillati</taxon>
        <taxon>Actinomycetota</taxon>
        <taxon>Actinomycetes</taxon>
        <taxon>Micrococcales</taxon>
        <taxon>Microbacteriaceae</taxon>
        <taxon>Cnuibacter</taxon>
    </lineage>
</organism>
<dbReference type="STRING" id="1619308.B5808_13175"/>
<evidence type="ECO:0000259" key="5">
    <source>
        <dbReference type="PROSITE" id="PS50977"/>
    </source>
</evidence>
<keyword evidence="7" id="KW-1185">Reference proteome</keyword>
<dbReference type="InterPro" id="IPR001647">
    <property type="entry name" value="HTH_TetR"/>
</dbReference>
<feature type="domain" description="HTH tetR-type" evidence="5">
    <location>
        <begin position="41"/>
        <end position="101"/>
    </location>
</feature>
<dbReference type="Pfam" id="PF17754">
    <property type="entry name" value="TetR_C_14"/>
    <property type="match status" value="1"/>
</dbReference>
<evidence type="ECO:0000256" key="1">
    <source>
        <dbReference type="ARBA" id="ARBA00023015"/>
    </source>
</evidence>
<gene>
    <name evidence="6" type="ORF">B5808_13175</name>
</gene>
<dbReference type="GO" id="GO:0003700">
    <property type="term" value="F:DNA-binding transcription factor activity"/>
    <property type="evidence" value="ECO:0007669"/>
    <property type="project" value="TreeGrafter"/>
</dbReference>